<feature type="domain" description="NADPH-dependent reductive aminase-like C-terminal" evidence="2">
    <location>
        <begin position="6"/>
        <end position="130"/>
    </location>
</feature>
<dbReference type="Proteomes" id="UP001500266">
    <property type="component" value="Unassembled WGS sequence"/>
</dbReference>
<comment type="caution">
    <text evidence="3">The sequence shown here is derived from an EMBL/GenBank/DDBJ whole genome shotgun (WGS) entry which is preliminary data.</text>
</comment>
<evidence type="ECO:0000256" key="1">
    <source>
        <dbReference type="SAM" id="Phobius"/>
    </source>
</evidence>
<keyword evidence="1" id="KW-1133">Transmembrane helix</keyword>
<name>A0ABP7ZE82_9ACTN</name>
<feature type="transmembrane region" description="Helical" evidence="1">
    <location>
        <begin position="15"/>
        <end position="35"/>
    </location>
</feature>
<keyword evidence="1" id="KW-0812">Transmembrane</keyword>
<dbReference type="Gene3D" id="1.10.1040.10">
    <property type="entry name" value="N-(1-d-carboxylethyl)-l-norvaline Dehydrogenase, domain 2"/>
    <property type="match status" value="1"/>
</dbReference>
<evidence type="ECO:0000313" key="3">
    <source>
        <dbReference type="EMBL" id="GAA4154977.1"/>
    </source>
</evidence>
<protein>
    <recommendedName>
        <fullName evidence="2">NADPH-dependent reductive aminase-like C-terminal domain-containing protein</fullName>
    </recommendedName>
</protein>
<evidence type="ECO:0000313" key="4">
    <source>
        <dbReference type="Proteomes" id="UP001500266"/>
    </source>
</evidence>
<dbReference type="InterPro" id="IPR013328">
    <property type="entry name" value="6PGD_dom2"/>
</dbReference>
<evidence type="ECO:0000259" key="2">
    <source>
        <dbReference type="Pfam" id="PF21761"/>
    </source>
</evidence>
<proteinExistence type="predicted"/>
<dbReference type="Pfam" id="PF21761">
    <property type="entry name" value="RedAm-like_C"/>
    <property type="match status" value="1"/>
</dbReference>
<keyword evidence="4" id="KW-1185">Reference proteome</keyword>
<accession>A0ABP7ZE82</accession>
<keyword evidence="1" id="KW-0472">Membrane</keyword>
<sequence length="133" mass="14111">MYLGADPGTAPLHDLALLSGMYGMIGGFLHSAALVRASGGRVAEFARDELLPWLQAMLGALPAWAAQVDARDYAETGSNLAMQVAHDAIGDLSRAQGVSTELWDPFLRLMKRRVADGHGAEGLPGLVELLVKD</sequence>
<gene>
    <name evidence="3" type="ORF">GCM10022416_55060</name>
</gene>
<dbReference type="EMBL" id="BAABDO010000127">
    <property type="protein sequence ID" value="GAA4154977.1"/>
    <property type="molecule type" value="Genomic_DNA"/>
</dbReference>
<dbReference type="RefSeq" id="WP_345024569.1">
    <property type="nucleotide sequence ID" value="NZ_BAABDO010000127.1"/>
</dbReference>
<organism evidence="3 4">
    <name type="scientific">Actinomadura keratinilytica</name>
    <dbReference type="NCBI Taxonomy" id="547461"/>
    <lineage>
        <taxon>Bacteria</taxon>
        <taxon>Bacillati</taxon>
        <taxon>Actinomycetota</taxon>
        <taxon>Actinomycetes</taxon>
        <taxon>Streptosporangiales</taxon>
        <taxon>Thermomonosporaceae</taxon>
        <taxon>Actinomadura</taxon>
    </lineage>
</organism>
<dbReference type="InterPro" id="IPR048666">
    <property type="entry name" value="RedAm-like_C"/>
</dbReference>
<reference evidence="4" key="1">
    <citation type="journal article" date="2019" name="Int. J. Syst. Evol. Microbiol.">
        <title>The Global Catalogue of Microorganisms (GCM) 10K type strain sequencing project: providing services to taxonomists for standard genome sequencing and annotation.</title>
        <authorList>
            <consortium name="The Broad Institute Genomics Platform"/>
            <consortium name="The Broad Institute Genome Sequencing Center for Infectious Disease"/>
            <person name="Wu L."/>
            <person name="Ma J."/>
        </authorList>
    </citation>
    <scope>NUCLEOTIDE SEQUENCE [LARGE SCALE GENOMIC DNA]</scope>
    <source>
        <strain evidence="4">JCM 17316</strain>
    </source>
</reference>